<dbReference type="EC" id="7.6.2.1" evidence="21"/>
<evidence type="ECO:0000256" key="2">
    <source>
        <dbReference type="ARBA" id="ARBA00007046"/>
    </source>
</evidence>
<feature type="binding site" evidence="19">
    <location>
        <position position="614"/>
    </location>
    <ligand>
        <name>ATP</name>
        <dbReference type="ChEBI" id="CHEBI:30616"/>
    </ligand>
</feature>
<dbReference type="Pfam" id="PF00213">
    <property type="entry name" value="OSCP"/>
    <property type="match status" value="1"/>
</dbReference>
<evidence type="ECO:0000256" key="4">
    <source>
        <dbReference type="ARBA" id="ARBA00022448"/>
    </source>
</evidence>
<dbReference type="PROSITE" id="PS00154">
    <property type="entry name" value="ATPASE_E1_E2"/>
    <property type="match status" value="1"/>
</dbReference>
<dbReference type="InterPro" id="IPR023298">
    <property type="entry name" value="ATPase_P-typ_TM_dom_sf"/>
</dbReference>
<dbReference type="SUPFAM" id="SSF81653">
    <property type="entry name" value="Calcium ATPase, transduction domain A"/>
    <property type="match status" value="1"/>
</dbReference>
<feature type="transmembrane region" description="Helical" evidence="21">
    <location>
        <begin position="40"/>
        <end position="62"/>
    </location>
</feature>
<feature type="transmembrane region" description="Helical" evidence="21">
    <location>
        <begin position="320"/>
        <end position="345"/>
    </location>
</feature>
<feature type="binding site" evidence="19">
    <location>
        <position position="394"/>
    </location>
    <ligand>
        <name>ATP</name>
        <dbReference type="ChEBI" id="CHEBI:30616"/>
    </ligand>
</feature>
<dbReference type="InterPro" id="IPR008250">
    <property type="entry name" value="ATPase_P-typ_transduc_dom_A_sf"/>
</dbReference>
<feature type="binding site" evidence="19">
    <location>
        <position position="697"/>
    </location>
    <ligand>
        <name>ATP</name>
        <dbReference type="ChEBI" id="CHEBI:30616"/>
    </ligand>
</feature>
<keyword evidence="8" id="KW-0375">Hydrogen ion transport</keyword>
<feature type="binding site" evidence="19">
    <location>
        <position position="831"/>
    </location>
    <ligand>
        <name>ATP</name>
        <dbReference type="ChEBI" id="CHEBI:30616"/>
    </ligand>
</feature>
<comment type="function">
    <text evidence="17">Involved in transport of phospholipids.</text>
</comment>
<dbReference type="Gene3D" id="2.70.150.10">
    <property type="entry name" value="Calcium-transporting ATPase, cytoplasmic transduction domain A"/>
    <property type="match status" value="1"/>
</dbReference>
<feature type="binding site" evidence="19">
    <location>
        <position position="696"/>
    </location>
    <ligand>
        <name>ATP</name>
        <dbReference type="ChEBI" id="CHEBI:30616"/>
    </ligand>
</feature>
<sequence length="1335" mass="149969">MASREKLPALPSKANPDHYHSGDIDLLELRLFFFAHNYRFLLFSGFPHEISAGFLGLFSLGLESWRRLGARFEVLPLVVVIGATMVKEAIEDLRRSQQDSELNNRKVKVRHQDGNFDYTEWKKLRVGDIVKVEKDEFFPADLILLSSSYPDAVCYVETMNLDGETNLKLKQALEATSGLQADSSFQNFQAIIRCEDPNASLYSFVGSMELKEEQYPLSPQQLLLRDSKLRNTDYVYGAVIFTGHDTKVMQNATDPPSKRSKIEKKLDKIIYLLLSVLVLLSTIGSIFFGISTHDDLEDGKMKRWYLRPDDTTIYFDPNKAAVAAILHFLTAMMLYSYFIPISLYVSIEIVKVLQAVFINQDIQMYHEESDKPAHARTSNLTEELGQVDTILSDKTGTLTCNSMEFIKCSIAGTAYGSGVTEIERAMARRKGSPIVNERDNEEKENHADAKSAIKGFNFKDGRLMNGNWVHEPCADAIQKFFRLLAICHTCIPEEDEDSGKISYEAESPDEAAFVVAARELGFEFYERTQTSISVHELDPMSGRIVERSYMLLNILEFNSSRKRMSVIVRDEEGKLLLLSKGADSVMFERLAKKGMDFEEKTKEHMNEYADAGLRTLVLAYRELDEEEYMTFNKRFAAAKNSVSADRDEKIEEAADMIERDLILLGATAVEDKLQLGVPECIDKLAQAGIKLWVLTGDKMETAINIGFACSLLRHGMKQIVFTLDTPEIIGLEKAGNKDAIAKASKESVVHQINEGRKLISSSNNESFALIIDGKSLAYALEDDVKDMFLQLAIGCASVICCRSSPKQKALVTRLVKTGTGKVTLAIGDGANDVGMLQEADIGVGISGAEGMQAVMSSDVAIAQFRFLERLLLVHGHWCYRRISSMICYFFYKNITFGLTLFIYEAYTSFSGQSAYNDWSMSCYNVFFTSLPVIALGVFDQDVSPRFCLKFPMLYQEGVQNVLFSWTRLLGWMFNGVLNAITIFFFCICAFEHQAFRKGGEVVGYEVLGATMYTCVVWVVNCQMALSVSFFTLIQHIFIWGGIALWYLFLLAYGAITPTISTTAFMVFVEALAPAPSYWILTLFVVIATLIPYFAYSAIQMRFFPMYHNMVQWIRWEGRADDPEYCQVVRQRSHQATISFKPSSDDVWKITLAPSNEKKCLRNFATQPKSSEANVKVPLSLFGGSGNYASALFLAASKANMLDKVESEILDIVEASKKSPLFSQFIKDLSVPRETRVKAVKELFSEAGFSDVTKNFLAVLADNGRLRHIERICKRFSELAMAHRGEEKVIVTTVIDVGCGVTVWEMGDYGQAAGEIGSKQSEHKKPSPLKKPLVIR</sequence>
<reference evidence="24" key="2">
    <citation type="submission" date="2019-07" db="EMBL/GenBank/DDBJ databases">
        <authorList>
            <person name="Yang Y."/>
            <person name="Bocs S."/>
            <person name="Baudouin L."/>
        </authorList>
    </citation>
    <scope>NUCLEOTIDE SEQUENCE</scope>
    <source>
        <tissue evidence="24">Spear leaf of Hainan Tall coconut</tissue>
    </source>
</reference>
<dbReference type="EMBL" id="CM017884">
    <property type="protein sequence ID" value="KAG1366229.1"/>
    <property type="molecule type" value="Genomic_DNA"/>
</dbReference>
<dbReference type="SUPFAM" id="SSF81665">
    <property type="entry name" value="Calcium ATPase, transmembrane domain M"/>
    <property type="match status" value="1"/>
</dbReference>
<dbReference type="InterPro" id="IPR036412">
    <property type="entry name" value="HAD-like_sf"/>
</dbReference>
<feature type="binding site" evidence="20">
    <location>
        <position position="393"/>
    </location>
    <ligand>
        <name>Mg(2+)</name>
        <dbReference type="ChEBI" id="CHEBI:18420"/>
    </ligand>
</feature>
<evidence type="ECO:0000256" key="17">
    <source>
        <dbReference type="ARBA" id="ARBA00054150"/>
    </source>
</evidence>
<dbReference type="Gene3D" id="3.40.1110.10">
    <property type="entry name" value="Calcium-transporting ATPase, cytoplasmic domain N"/>
    <property type="match status" value="1"/>
</dbReference>
<proteinExistence type="inferred from homology"/>
<evidence type="ECO:0000256" key="12">
    <source>
        <dbReference type="ARBA" id="ARBA00022989"/>
    </source>
</evidence>
<dbReference type="Pfam" id="PF16212">
    <property type="entry name" value="PhoLip_ATPase_C"/>
    <property type="match status" value="1"/>
</dbReference>
<dbReference type="GO" id="GO:1901703">
    <property type="term" value="P:protein localization involved in auxin polar transport"/>
    <property type="evidence" value="ECO:0007669"/>
    <property type="project" value="UniProtKB-ARBA"/>
</dbReference>
<evidence type="ECO:0000256" key="14">
    <source>
        <dbReference type="ARBA" id="ARBA00023136"/>
    </source>
</evidence>
<keyword evidence="15" id="KW-0066">ATP synthesis</keyword>
<feature type="binding site" evidence="19">
    <location>
        <position position="695"/>
    </location>
    <ligand>
        <name>ATP</name>
        <dbReference type="ChEBI" id="CHEBI:30616"/>
    </ligand>
</feature>
<evidence type="ECO:0000256" key="5">
    <source>
        <dbReference type="ARBA" id="ARBA00022692"/>
    </source>
</evidence>
<dbReference type="SFLD" id="SFLDF00027">
    <property type="entry name" value="p-type_atpase"/>
    <property type="match status" value="1"/>
</dbReference>
<dbReference type="InterPro" id="IPR001757">
    <property type="entry name" value="P_typ_ATPase"/>
</dbReference>
<dbReference type="InterPro" id="IPR044492">
    <property type="entry name" value="P_typ_ATPase_HD_dom"/>
</dbReference>
<feature type="active site" description="4-aspartylphosphate intermediate" evidence="18">
    <location>
        <position position="393"/>
    </location>
</feature>
<evidence type="ECO:0000256" key="8">
    <source>
        <dbReference type="ARBA" id="ARBA00022781"/>
    </source>
</evidence>
<dbReference type="InterPro" id="IPR018303">
    <property type="entry name" value="ATPase_P-typ_P_site"/>
</dbReference>
<feature type="domain" description="P-type ATPase C-terminal" evidence="23">
    <location>
        <begin position="854"/>
        <end position="1104"/>
    </location>
</feature>
<dbReference type="PANTHER" id="PTHR24092">
    <property type="entry name" value="PROBABLE PHOSPHOLIPID-TRANSPORTING ATPASE"/>
    <property type="match status" value="1"/>
</dbReference>
<dbReference type="SUPFAM" id="SSF56784">
    <property type="entry name" value="HAD-like"/>
    <property type="match status" value="1"/>
</dbReference>
<comment type="catalytic activity">
    <reaction evidence="16 21">
        <text>ATP + H2O + phospholipidSide 1 = ADP + phosphate + phospholipidSide 2.</text>
        <dbReference type="EC" id="7.6.2.1"/>
    </reaction>
</comment>
<comment type="cofactor">
    <cofactor evidence="20">
        <name>Mg(2+)</name>
        <dbReference type="ChEBI" id="CHEBI:18420"/>
    </cofactor>
</comment>
<dbReference type="GO" id="GO:0045332">
    <property type="term" value="P:phospholipid translocation"/>
    <property type="evidence" value="ECO:0007669"/>
    <property type="project" value="TreeGrafter"/>
</dbReference>
<feature type="region of interest" description="Disordered" evidence="22">
    <location>
        <begin position="1314"/>
        <end position="1335"/>
    </location>
</feature>
<comment type="similarity">
    <text evidence="2">Belongs to the ATPase delta chain family.</text>
</comment>
<dbReference type="GO" id="GO:0000287">
    <property type="term" value="F:magnesium ion binding"/>
    <property type="evidence" value="ECO:0007669"/>
    <property type="project" value="UniProtKB-UniRule"/>
</dbReference>
<dbReference type="GO" id="GO:0016887">
    <property type="term" value="F:ATP hydrolysis activity"/>
    <property type="evidence" value="ECO:0007669"/>
    <property type="project" value="InterPro"/>
</dbReference>
<keyword evidence="7 19" id="KW-0547">Nucleotide-binding</keyword>
<feature type="binding site" evidence="19">
    <location>
        <position position="510"/>
    </location>
    <ligand>
        <name>ATP</name>
        <dbReference type="ChEBI" id="CHEBI:30616"/>
    </ligand>
</feature>
<feature type="binding site" evidence="19">
    <location>
        <position position="580"/>
    </location>
    <ligand>
        <name>ATP</name>
        <dbReference type="ChEBI" id="CHEBI:30616"/>
    </ligand>
</feature>
<feature type="binding site" evidence="19">
    <location>
        <position position="808"/>
    </location>
    <ligand>
        <name>ATP</name>
        <dbReference type="ChEBI" id="CHEBI:30616"/>
    </ligand>
</feature>
<comment type="caution">
    <text evidence="24">The sequence shown here is derived from an EMBL/GenBank/DDBJ whole genome shotgun (WGS) entry which is preliminary data.</text>
</comment>
<evidence type="ECO:0000313" key="25">
    <source>
        <dbReference type="Proteomes" id="UP000797356"/>
    </source>
</evidence>
<dbReference type="GO" id="GO:0046933">
    <property type="term" value="F:proton-transporting ATP synthase activity, rotational mechanism"/>
    <property type="evidence" value="ECO:0007669"/>
    <property type="project" value="InterPro"/>
</dbReference>
<dbReference type="InterPro" id="IPR006539">
    <property type="entry name" value="P-type_ATPase_IV"/>
</dbReference>
<organism evidence="24 25">
    <name type="scientific">Cocos nucifera</name>
    <name type="common">Coconut palm</name>
    <dbReference type="NCBI Taxonomy" id="13894"/>
    <lineage>
        <taxon>Eukaryota</taxon>
        <taxon>Viridiplantae</taxon>
        <taxon>Streptophyta</taxon>
        <taxon>Embryophyta</taxon>
        <taxon>Tracheophyta</taxon>
        <taxon>Spermatophyta</taxon>
        <taxon>Magnoliopsida</taxon>
        <taxon>Liliopsida</taxon>
        <taxon>Arecaceae</taxon>
        <taxon>Arecoideae</taxon>
        <taxon>Cocoseae</taxon>
        <taxon>Attaleinae</taxon>
        <taxon>Cocos</taxon>
    </lineage>
</organism>
<dbReference type="CDD" id="cd02073">
    <property type="entry name" value="P-type_ATPase_APLT_Dnf-like"/>
    <property type="match status" value="1"/>
</dbReference>
<dbReference type="GO" id="GO:0140326">
    <property type="term" value="F:ATPase-coupled intramembrane lipid transporter activity"/>
    <property type="evidence" value="ECO:0007669"/>
    <property type="project" value="UniProtKB-EC"/>
</dbReference>
<dbReference type="PANTHER" id="PTHR24092:SF175">
    <property type="entry name" value="PHOSPHOLIPID-TRANSPORTING ATPASE"/>
    <property type="match status" value="1"/>
</dbReference>
<feature type="binding site" evidence="19">
    <location>
        <position position="802"/>
    </location>
    <ligand>
        <name>ATP</name>
        <dbReference type="ChEBI" id="CHEBI:30616"/>
    </ligand>
</feature>
<feature type="transmembrane region" description="Helical" evidence="21">
    <location>
        <begin position="1036"/>
        <end position="1055"/>
    </location>
</feature>
<evidence type="ECO:0000256" key="11">
    <source>
        <dbReference type="ARBA" id="ARBA00022967"/>
    </source>
</evidence>
<evidence type="ECO:0000256" key="1">
    <source>
        <dbReference type="ARBA" id="ARBA00004141"/>
    </source>
</evidence>
<evidence type="ECO:0000256" key="16">
    <source>
        <dbReference type="ARBA" id="ARBA00034036"/>
    </source>
</evidence>
<dbReference type="FunFam" id="3.40.50.1000:FF:000014">
    <property type="entry name" value="Phospholipid-transporting ATPase"/>
    <property type="match status" value="1"/>
</dbReference>
<feature type="binding site" evidence="20">
    <location>
        <position position="395"/>
    </location>
    <ligand>
        <name>Mg(2+)</name>
        <dbReference type="ChEBI" id="CHEBI:18420"/>
    </ligand>
</feature>
<keyword evidence="13" id="KW-0406">Ion transport</keyword>
<dbReference type="InterPro" id="IPR023299">
    <property type="entry name" value="ATPase_P-typ_cyto_dom_N"/>
</dbReference>
<accession>A0A8K0IS60</accession>
<feature type="binding site" evidence="20">
    <location>
        <position position="832"/>
    </location>
    <ligand>
        <name>Mg(2+)</name>
        <dbReference type="ChEBI" id="CHEBI:18420"/>
    </ligand>
</feature>
<evidence type="ECO:0000256" key="15">
    <source>
        <dbReference type="ARBA" id="ARBA00023310"/>
    </source>
</evidence>
<dbReference type="OrthoDB" id="377733at2759"/>
<name>A0A8K0IS60_COCNU</name>
<keyword evidence="25" id="KW-1185">Reference proteome</keyword>
<feature type="transmembrane region" description="Helical" evidence="21">
    <location>
        <begin position="269"/>
        <end position="290"/>
    </location>
</feature>
<dbReference type="Pfam" id="PF13246">
    <property type="entry name" value="Cation_ATPase"/>
    <property type="match status" value="1"/>
</dbReference>
<dbReference type="NCBIfam" id="TIGR01494">
    <property type="entry name" value="ATPase_P-type"/>
    <property type="match status" value="1"/>
</dbReference>
<feature type="transmembrane region" description="Helical" evidence="21">
    <location>
        <begin position="1010"/>
        <end position="1029"/>
    </location>
</feature>
<dbReference type="Gene3D" id="1.10.520.20">
    <property type="entry name" value="N-terminal domain of the delta subunit of the F1F0-ATP synthase"/>
    <property type="match status" value="1"/>
</dbReference>
<evidence type="ECO:0000256" key="21">
    <source>
        <dbReference type="RuleBase" id="RU362033"/>
    </source>
</evidence>
<dbReference type="NCBIfam" id="TIGR01652">
    <property type="entry name" value="ATPase-Plipid"/>
    <property type="match status" value="1"/>
</dbReference>
<keyword evidence="5 21" id="KW-0812">Transmembrane</keyword>
<feature type="binding site" evidence="19">
    <location>
        <position position="557"/>
    </location>
    <ligand>
        <name>ATP</name>
        <dbReference type="ChEBI" id="CHEBI:30616"/>
    </ligand>
</feature>
<evidence type="ECO:0000256" key="3">
    <source>
        <dbReference type="ARBA" id="ARBA00008109"/>
    </source>
</evidence>
<feature type="binding site" evidence="19">
    <location>
        <position position="832"/>
    </location>
    <ligand>
        <name>ATP</name>
        <dbReference type="ChEBI" id="CHEBI:30616"/>
    </ligand>
</feature>
<dbReference type="Proteomes" id="UP000797356">
    <property type="component" value="Chromosome 13"/>
</dbReference>
<keyword evidence="6 20" id="KW-0479">Metal-binding</keyword>
<evidence type="ECO:0000259" key="23">
    <source>
        <dbReference type="Pfam" id="PF16212"/>
    </source>
</evidence>
<evidence type="ECO:0000256" key="6">
    <source>
        <dbReference type="ARBA" id="ARBA00022723"/>
    </source>
</evidence>
<dbReference type="SFLD" id="SFLDG00002">
    <property type="entry name" value="C1.7:_P-type_atpase_like"/>
    <property type="match status" value="1"/>
</dbReference>
<dbReference type="InterPro" id="IPR026015">
    <property type="entry name" value="ATP_synth_OSCP/delta_N_sf"/>
</dbReference>
<dbReference type="Gene3D" id="3.40.50.1000">
    <property type="entry name" value="HAD superfamily/HAD-like"/>
    <property type="match status" value="1"/>
</dbReference>
<keyword evidence="14 21" id="KW-0472">Membrane</keyword>
<dbReference type="FunFam" id="3.40.1110.10:FF:000042">
    <property type="entry name" value="Phospholipid-transporting ATPase"/>
    <property type="match status" value="1"/>
</dbReference>
<comment type="similarity">
    <text evidence="3 21">Belongs to the cation transport ATPase (P-type) (TC 3.A.3) family. Type IV subfamily.</text>
</comment>
<dbReference type="GO" id="GO:0005524">
    <property type="term" value="F:ATP binding"/>
    <property type="evidence" value="ECO:0007669"/>
    <property type="project" value="UniProtKB-UniRule"/>
</dbReference>
<dbReference type="InterPro" id="IPR032630">
    <property type="entry name" value="P_typ_ATPase_c"/>
</dbReference>
<dbReference type="SUPFAM" id="SSF47928">
    <property type="entry name" value="N-terminal domain of the delta subunit of the F1F0-ATP synthase"/>
    <property type="match status" value="1"/>
</dbReference>
<reference evidence="24" key="1">
    <citation type="journal article" date="2017" name="Gigascience">
        <title>The genome draft of coconut (Cocos nucifera).</title>
        <authorList>
            <person name="Xiao Y."/>
            <person name="Xu P."/>
            <person name="Fan H."/>
            <person name="Baudouin L."/>
            <person name="Xia W."/>
            <person name="Bocs S."/>
            <person name="Xu J."/>
            <person name="Li Q."/>
            <person name="Guo A."/>
            <person name="Zhou L."/>
            <person name="Li J."/>
            <person name="Wu Y."/>
            <person name="Ma Z."/>
            <person name="Armero A."/>
            <person name="Issali A.E."/>
            <person name="Liu N."/>
            <person name="Peng M."/>
            <person name="Yang Y."/>
        </authorList>
    </citation>
    <scope>NUCLEOTIDE SEQUENCE</scope>
    <source>
        <tissue evidence="24">Spear leaf of Hainan Tall coconut</tissue>
    </source>
</reference>
<feature type="binding site" evidence="20">
    <location>
        <position position="828"/>
    </location>
    <ligand>
        <name>Mg(2+)</name>
        <dbReference type="ChEBI" id="CHEBI:18420"/>
    </ligand>
</feature>
<gene>
    <name evidence="24" type="ORF">COCNU_13G000190</name>
</gene>
<comment type="subcellular location">
    <subcellularLocation>
        <location evidence="1 21">Membrane</location>
        <topology evidence="1 21">Multi-pass membrane protein</topology>
    </subcellularLocation>
</comment>
<evidence type="ECO:0000256" key="10">
    <source>
        <dbReference type="ARBA" id="ARBA00022842"/>
    </source>
</evidence>
<feature type="binding site" evidence="19">
    <location>
        <position position="395"/>
    </location>
    <ligand>
        <name>ATP</name>
        <dbReference type="ChEBI" id="CHEBI:30616"/>
    </ligand>
</feature>
<dbReference type="InterPro" id="IPR023214">
    <property type="entry name" value="HAD_sf"/>
</dbReference>
<evidence type="ECO:0000313" key="24">
    <source>
        <dbReference type="EMBL" id="KAG1366229.1"/>
    </source>
</evidence>
<feature type="transmembrane region" description="Helical" evidence="21">
    <location>
        <begin position="1075"/>
        <end position="1095"/>
    </location>
</feature>
<feature type="transmembrane region" description="Helical" evidence="21">
    <location>
        <begin position="968"/>
        <end position="990"/>
    </location>
</feature>
<evidence type="ECO:0000256" key="13">
    <source>
        <dbReference type="ARBA" id="ARBA00023065"/>
    </source>
</evidence>
<evidence type="ECO:0000256" key="19">
    <source>
        <dbReference type="PIRSR" id="PIRSR606539-2"/>
    </source>
</evidence>
<protein>
    <recommendedName>
        <fullName evidence="21">Phospholipid-transporting ATPase</fullName>
        <ecNumber evidence="21">7.6.2.1</ecNumber>
    </recommendedName>
</protein>
<keyword evidence="9 19" id="KW-0067">ATP-binding</keyword>
<dbReference type="GO" id="GO:0005886">
    <property type="term" value="C:plasma membrane"/>
    <property type="evidence" value="ECO:0007669"/>
    <property type="project" value="TreeGrafter"/>
</dbReference>
<dbReference type="PRINTS" id="PR00125">
    <property type="entry name" value="ATPASEDELTA"/>
</dbReference>
<keyword evidence="12 21" id="KW-1133">Transmembrane helix</keyword>
<evidence type="ECO:0000256" key="20">
    <source>
        <dbReference type="PIRSR" id="PIRSR606539-3"/>
    </source>
</evidence>
<dbReference type="FunFam" id="2.70.150.10:FF:000023">
    <property type="entry name" value="Phospholipid-transporting ATPase"/>
    <property type="match status" value="1"/>
</dbReference>
<keyword evidence="10 20" id="KW-0460">Magnesium</keyword>
<feature type="binding site" evidence="19">
    <location>
        <position position="393"/>
    </location>
    <ligand>
        <name>ATP</name>
        <dbReference type="ChEBI" id="CHEBI:30616"/>
    </ligand>
</feature>
<evidence type="ECO:0000256" key="7">
    <source>
        <dbReference type="ARBA" id="ARBA00022741"/>
    </source>
</evidence>
<dbReference type="SUPFAM" id="SSF81660">
    <property type="entry name" value="Metal cation-transporting ATPase, ATP-binding domain N"/>
    <property type="match status" value="1"/>
</dbReference>
<keyword evidence="11 21" id="KW-1278">Translocase</keyword>
<feature type="transmembrane region" description="Helical" evidence="21">
    <location>
        <begin position="889"/>
        <end position="906"/>
    </location>
</feature>
<evidence type="ECO:0000256" key="18">
    <source>
        <dbReference type="PIRSR" id="PIRSR606539-1"/>
    </source>
</evidence>
<evidence type="ECO:0000256" key="9">
    <source>
        <dbReference type="ARBA" id="ARBA00022840"/>
    </source>
</evidence>
<dbReference type="InterPro" id="IPR000711">
    <property type="entry name" value="ATPase_OSCP/dsu"/>
</dbReference>
<keyword evidence="4" id="KW-0813">Transport</keyword>
<dbReference type="SFLD" id="SFLDS00003">
    <property type="entry name" value="Haloacid_Dehalogenase"/>
    <property type="match status" value="1"/>
</dbReference>
<evidence type="ECO:0000256" key="22">
    <source>
        <dbReference type="SAM" id="MobiDB-lite"/>
    </source>
</evidence>